<evidence type="ECO:0008006" key="3">
    <source>
        <dbReference type="Google" id="ProtNLM"/>
    </source>
</evidence>
<gene>
    <name evidence="1" type="ORF">SSE37_00005</name>
</gene>
<dbReference type="EMBL" id="AAYA01000037">
    <property type="protein sequence ID" value="EBA05504.1"/>
    <property type="molecule type" value="Genomic_DNA"/>
</dbReference>
<name>A3KBE0_SAGS3</name>
<feature type="non-terminal residue" evidence="1">
    <location>
        <position position="1"/>
    </location>
</feature>
<accession>A3KBE0</accession>
<evidence type="ECO:0000313" key="1">
    <source>
        <dbReference type="EMBL" id="EBA05504.1"/>
    </source>
</evidence>
<proteinExistence type="predicted"/>
<keyword evidence="2" id="KW-1185">Reference proteome</keyword>
<evidence type="ECO:0000313" key="2">
    <source>
        <dbReference type="Proteomes" id="UP000005713"/>
    </source>
</evidence>
<reference evidence="1 2" key="1">
    <citation type="submission" date="2006-06" db="EMBL/GenBank/DDBJ databases">
        <authorList>
            <person name="Moran M.A."/>
            <person name="Ferriera S."/>
            <person name="Johnson J."/>
            <person name="Kravitz S."/>
            <person name="Beeson K."/>
            <person name="Sutton G."/>
            <person name="Rogers Y.-H."/>
            <person name="Friedman R."/>
            <person name="Frazier M."/>
            <person name="Venter J.C."/>
        </authorList>
    </citation>
    <scope>NUCLEOTIDE SEQUENCE [LARGE SCALE GENOMIC DNA]</scope>
    <source>
        <strain evidence="1 2">E-37</strain>
    </source>
</reference>
<dbReference type="Proteomes" id="UP000005713">
    <property type="component" value="Unassembled WGS sequence"/>
</dbReference>
<protein>
    <recommendedName>
        <fullName evidence="3">LysR family transcriptional regulator</fullName>
    </recommendedName>
</protein>
<organism evidence="1 2">
    <name type="scientific">Sagittula stellata (strain ATCC 700073 / DSM 11524 / E-37)</name>
    <dbReference type="NCBI Taxonomy" id="388399"/>
    <lineage>
        <taxon>Bacteria</taxon>
        <taxon>Pseudomonadati</taxon>
        <taxon>Pseudomonadota</taxon>
        <taxon>Alphaproteobacteria</taxon>
        <taxon>Rhodobacterales</taxon>
        <taxon>Roseobacteraceae</taxon>
        <taxon>Sagittula</taxon>
    </lineage>
</organism>
<comment type="caution">
    <text evidence="1">The sequence shown here is derived from an EMBL/GenBank/DDBJ whole genome shotgun (WGS) entry which is preliminary data.</text>
</comment>
<sequence>QVTRQIGIVERTAAPRAEIIALLHAVLADLCGDYGVVRPIRS</sequence>
<dbReference type="AlphaFoldDB" id="A3KBE0"/>